<accession>H1VTX7</accession>
<evidence type="ECO:0000256" key="1">
    <source>
        <dbReference type="SAM" id="MobiDB-lite"/>
    </source>
</evidence>
<evidence type="ECO:0000313" key="2">
    <source>
        <dbReference type="EMBL" id="CCF43685.1"/>
    </source>
</evidence>
<evidence type="ECO:0000313" key="3">
    <source>
        <dbReference type="Proteomes" id="UP000007174"/>
    </source>
</evidence>
<name>H1VTX7_COLHI</name>
<dbReference type="EMBL" id="CACQ02006293">
    <property type="protein sequence ID" value="CCF43685.1"/>
    <property type="molecule type" value="Genomic_DNA"/>
</dbReference>
<dbReference type="HOGENOM" id="CLU_2223106_0_0_1"/>
<organism evidence="2 3">
    <name type="scientific">Colletotrichum higginsianum (strain IMI 349063)</name>
    <name type="common">Crucifer anthracnose fungus</name>
    <dbReference type="NCBI Taxonomy" id="759273"/>
    <lineage>
        <taxon>Eukaryota</taxon>
        <taxon>Fungi</taxon>
        <taxon>Dikarya</taxon>
        <taxon>Ascomycota</taxon>
        <taxon>Pezizomycotina</taxon>
        <taxon>Sordariomycetes</taxon>
        <taxon>Hypocreomycetidae</taxon>
        <taxon>Glomerellales</taxon>
        <taxon>Glomerellaceae</taxon>
        <taxon>Colletotrichum</taxon>
        <taxon>Colletotrichum destructivum species complex</taxon>
    </lineage>
</organism>
<feature type="region of interest" description="Disordered" evidence="1">
    <location>
        <begin position="81"/>
        <end position="106"/>
    </location>
</feature>
<dbReference type="AlphaFoldDB" id="H1VTX7"/>
<gene>
    <name evidence="2" type="ORF">CH063_13316</name>
</gene>
<sequence length="106" mass="11593">MEGRIRGQPRCATGRVAIPGQADTRGVIQAHNLLKVFVLKAESVSYLCQEIWAARVESDGGCCRGRRRACGSRVRKTRHLAESSEQLSQVKSGQVRSGRVESVAVE</sequence>
<dbReference type="Proteomes" id="UP000007174">
    <property type="component" value="Unassembled WGS sequence"/>
</dbReference>
<proteinExistence type="predicted"/>
<feature type="compositionally biased region" description="Polar residues" evidence="1">
    <location>
        <begin position="83"/>
        <end position="95"/>
    </location>
</feature>
<protein>
    <submittedName>
        <fullName evidence="2">Uncharacterized protein</fullName>
    </submittedName>
</protein>
<reference evidence="3" key="1">
    <citation type="journal article" date="2012" name="Nat. Genet.">
        <title>Lifestyle transitions in plant pathogenic Colletotrichum fungi deciphered by genome and transcriptome analyses.</title>
        <authorList>
            <person name="O'Connell R.J."/>
            <person name="Thon M.R."/>
            <person name="Hacquard S."/>
            <person name="Amyotte S.G."/>
            <person name="Kleemann J."/>
            <person name="Torres M.F."/>
            <person name="Damm U."/>
            <person name="Buiate E.A."/>
            <person name="Epstein L."/>
            <person name="Alkan N."/>
            <person name="Altmueller J."/>
            <person name="Alvarado-Balderrama L."/>
            <person name="Bauser C.A."/>
            <person name="Becker C."/>
            <person name="Birren B.W."/>
            <person name="Chen Z."/>
            <person name="Choi J."/>
            <person name="Crouch J.A."/>
            <person name="Duvick J.P."/>
            <person name="Farman M.A."/>
            <person name="Gan P."/>
            <person name="Heiman D."/>
            <person name="Henrissat B."/>
            <person name="Howard R.J."/>
            <person name="Kabbage M."/>
            <person name="Koch C."/>
            <person name="Kracher B."/>
            <person name="Kubo Y."/>
            <person name="Law A.D."/>
            <person name="Lebrun M.-H."/>
            <person name="Lee Y.-H."/>
            <person name="Miyara I."/>
            <person name="Moore N."/>
            <person name="Neumann U."/>
            <person name="Nordstroem K."/>
            <person name="Panaccione D.G."/>
            <person name="Panstruga R."/>
            <person name="Place M."/>
            <person name="Proctor R.H."/>
            <person name="Prusky D."/>
            <person name="Rech G."/>
            <person name="Reinhardt R."/>
            <person name="Rollins J.A."/>
            <person name="Rounsley S."/>
            <person name="Schardl C.L."/>
            <person name="Schwartz D.C."/>
            <person name="Shenoy N."/>
            <person name="Shirasu K."/>
            <person name="Sikhakolli U.R."/>
            <person name="Stueber K."/>
            <person name="Sukno S.A."/>
            <person name="Sweigard J.A."/>
            <person name="Takano Y."/>
            <person name="Takahara H."/>
            <person name="Trail F."/>
            <person name="van der Does H.C."/>
            <person name="Voll L.M."/>
            <person name="Will I."/>
            <person name="Young S."/>
            <person name="Zeng Q."/>
            <person name="Zhang J."/>
            <person name="Zhou S."/>
            <person name="Dickman M.B."/>
            <person name="Schulze-Lefert P."/>
            <person name="Ver Loren van Themaat E."/>
            <person name="Ma L.-J."/>
            <person name="Vaillancourt L.J."/>
        </authorList>
    </citation>
    <scope>NUCLEOTIDE SEQUENCE [LARGE SCALE GENOMIC DNA]</scope>
    <source>
        <strain evidence="3">IMI 349063</strain>
    </source>
</reference>